<keyword evidence="3" id="KW-1185">Reference proteome</keyword>
<accession>A0A2C6L1Q8</accession>
<proteinExistence type="predicted"/>
<comment type="caution">
    <text evidence="2">The sequence shown here is derived from an EMBL/GenBank/DDBJ whole genome shotgun (WGS) entry which is preliminary data.</text>
</comment>
<evidence type="ECO:0000256" key="1">
    <source>
        <dbReference type="SAM" id="MobiDB-lite"/>
    </source>
</evidence>
<evidence type="ECO:0000313" key="3">
    <source>
        <dbReference type="Proteomes" id="UP000221165"/>
    </source>
</evidence>
<dbReference type="RefSeq" id="XP_067923453.1">
    <property type="nucleotide sequence ID" value="XM_068064573.1"/>
</dbReference>
<sequence>MLSPRWPLVTLAAYTIPFHSGISRTPRPSRSSGLITNVGQSSEP</sequence>
<dbReference type="Proteomes" id="UP000221165">
    <property type="component" value="Unassembled WGS sequence"/>
</dbReference>
<evidence type="ECO:0000313" key="2">
    <source>
        <dbReference type="EMBL" id="PHJ21773.1"/>
    </source>
</evidence>
<gene>
    <name evidence="2" type="ORF">CSUI_004382</name>
</gene>
<dbReference type="VEuPathDB" id="ToxoDB:CSUI_004382"/>
<feature type="non-terminal residue" evidence="2">
    <location>
        <position position="44"/>
    </location>
</feature>
<dbReference type="AlphaFoldDB" id="A0A2C6L1Q8"/>
<feature type="region of interest" description="Disordered" evidence="1">
    <location>
        <begin position="22"/>
        <end position="44"/>
    </location>
</feature>
<protein>
    <submittedName>
        <fullName evidence="2">Uncharacterized protein</fullName>
    </submittedName>
</protein>
<dbReference type="GeneID" id="94427784"/>
<reference evidence="2 3" key="1">
    <citation type="journal article" date="2017" name="Int. J. Parasitol.">
        <title>The genome of the protozoan parasite Cystoisospora suis and a reverse vaccinology approach to identify vaccine candidates.</title>
        <authorList>
            <person name="Palmieri N."/>
            <person name="Shrestha A."/>
            <person name="Ruttkowski B."/>
            <person name="Beck T."/>
            <person name="Vogl C."/>
            <person name="Tomley F."/>
            <person name="Blake D.P."/>
            <person name="Joachim A."/>
        </authorList>
    </citation>
    <scope>NUCLEOTIDE SEQUENCE [LARGE SCALE GENOMIC DNA]</scope>
    <source>
        <strain evidence="2 3">Wien I</strain>
    </source>
</reference>
<name>A0A2C6L1Q8_9APIC</name>
<dbReference type="EMBL" id="MIGC01002027">
    <property type="protein sequence ID" value="PHJ21773.1"/>
    <property type="molecule type" value="Genomic_DNA"/>
</dbReference>
<organism evidence="2 3">
    <name type="scientific">Cystoisospora suis</name>
    <dbReference type="NCBI Taxonomy" id="483139"/>
    <lineage>
        <taxon>Eukaryota</taxon>
        <taxon>Sar</taxon>
        <taxon>Alveolata</taxon>
        <taxon>Apicomplexa</taxon>
        <taxon>Conoidasida</taxon>
        <taxon>Coccidia</taxon>
        <taxon>Eucoccidiorida</taxon>
        <taxon>Eimeriorina</taxon>
        <taxon>Sarcocystidae</taxon>
        <taxon>Cystoisospora</taxon>
    </lineage>
</organism>